<dbReference type="RefSeq" id="WP_017749926.1">
    <property type="nucleotide sequence ID" value="NZ_KQ976354.1"/>
</dbReference>
<dbReference type="Gene3D" id="1.20.5.780">
    <property type="entry name" value="Single helix bin"/>
    <property type="match status" value="1"/>
</dbReference>
<dbReference type="EMBL" id="ANNX02000042">
    <property type="protein sequence ID" value="KYC38294.1"/>
    <property type="molecule type" value="Genomic_DNA"/>
</dbReference>
<organism evidence="3 4">
    <name type="scientific">Scytonema hofmannii PCC 7110</name>
    <dbReference type="NCBI Taxonomy" id="128403"/>
    <lineage>
        <taxon>Bacteria</taxon>
        <taxon>Bacillati</taxon>
        <taxon>Cyanobacteriota</taxon>
        <taxon>Cyanophyceae</taxon>
        <taxon>Nostocales</taxon>
        <taxon>Scytonemataceae</taxon>
        <taxon>Scytonema</taxon>
    </lineage>
</organism>
<dbReference type="STRING" id="128403.WA1_38850"/>
<dbReference type="InterPro" id="IPR014795">
    <property type="entry name" value="TacA_1-like"/>
</dbReference>
<dbReference type="OrthoDB" id="5297731at2"/>
<reference evidence="3 4" key="1">
    <citation type="journal article" date="2013" name="Genome Biol. Evol.">
        <title>Genomes of Stigonematalean cyanobacteria (subsection V) and the evolution of oxygenic photosynthesis from prokaryotes to plastids.</title>
        <authorList>
            <person name="Dagan T."/>
            <person name="Roettger M."/>
            <person name="Stucken K."/>
            <person name="Landan G."/>
            <person name="Koch R."/>
            <person name="Major P."/>
            <person name="Gould S.B."/>
            <person name="Goremykin V.V."/>
            <person name="Rippka R."/>
            <person name="Tandeau de Marsac N."/>
            <person name="Gugger M."/>
            <person name="Lockhart P.J."/>
            <person name="Allen J.F."/>
            <person name="Brune I."/>
            <person name="Maus I."/>
            <person name="Puhler A."/>
            <person name="Martin W.F."/>
        </authorList>
    </citation>
    <scope>NUCLEOTIDE SEQUENCE [LARGE SCALE GENOMIC DNA]</scope>
    <source>
        <strain evidence="3 4">PCC 7110</strain>
    </source>
</reference>
<keyword evidence="1" id="KW-1277">Toxin-antitoxin system</keyword>
<sequence length="95" mass="10770">MSTSSEVKTTQIEITLNEEQKQTLEKAAAMRCLTLSEYLVELAINAATEEIPEPESMVLSEQDWEIFVSAIENPPELNPRLKAAIQKYKNESEKK</sequence>
<comment type="similarity">
    <text evidence="2">Belongs to the TacA antitoxin family.</text>
</comment>
<evidence type="ECO:0000313" key="4">
    <source>
        <dbReference type="Proteomes" id="UP000076925"/>
    </source>
</evidence>
<dbReference type="GO" id="GO:0006355">
    <property type="term" value="P:regulation of DNA-templated transcription"/>
    <property type="evidence" value="ECO:0007669"/>
    <property type="project" value="InterPro"/>
</dbReference>
<gene>
    <name evidence="3" type="ORF">WA1_38850</name>
</gene>
<evidence type="ECO:0000313" key="3">
    <source>
        <dbReference type="EMBL" id="KYC38294.1"/>
    </source>
</evidence>
<keyword evidence="4" id="KW-1185">Reference proteome</keyword>
<dbReference type="PANTHER" id="PTHR35401:SF2">
    <property type="entry name" value="ABC-TYPE TRANSPORT SYSTEM"/>
    <property type="match status" value="1"/>
</dbReference>
<dbReference type="Proteomes" id="UP000076925">
    <property type="component" value="Unassembled WGS sequence"/>
</dbReference>
<dbReference type="PANTHER" id="PTHR35401">
    <property type="entry name" value="COPG FAMILY HELIX-TURN-HELIX PROTEIN-RELATED-RELATED"/>
    <property type="match status" value="1"/>
</dbReference>
<dbReference type="SUPFAM" id="SSF47598">
    <property type="entry name" value="Ribbon-helix-helix"/>
    <property type="match status" value="1"/>
</dbReference>
<name>A0A139X0S3_9CYAN</name>
<accession>A0A139X0S3</accession>
<evidence type="ECO:0000256" key="2">
    <source>
        <dbReference type="ARBA" id="ARBA00049988"/>
    </source>
</evidence>
<dbReference type="Pfam" id="PF08681">
    <property type="entry name" value="TacA1"/>
    <property type="match status" value="1"/>
</dbReference>
<proteinExistence type="inferred from homology"/>
<protein>
    <recommendedName>
        <fullName evidence="5">DUF1778 domain-containing protein</fullName>
    </recommendedName>
</protein>
<evidence type="ECO:0008006" key="5">
    <source>
        <dbReference type="Google" id="ProtNLM"/>
    </source>
</evidence>
<evidence type="ECO:0000256" key="1">
    <source>
        <dbReference type="ARBA" id="ARBA00022649"/>
    </source>
</evidence>
<comment type="caution">
    <text evidence="3">The sequence shown here is derived from an EMBL/GenBank/DDBJ whole genome shotgun (WGS) entry which is preliminary data.</text>
</comment>
<dbReference type="AlphaFoldDB" id="A0A139X0S3"/>
<dbReference type="InterPro" id="IPR010985">
    <property type="entry name" value="Ribbon_hlx_hlx"/>
</dbReference>